<comment type="caution">
    <text evidence="3">The sequence shown here is derived from an EMBL/GenBank/DDBJ whole genome shotgun (WGS) entry which is preliminary data.</text>
</comment>
<keyword evidence="2" id="KW-0812">Transmembrane</keyword>
<feature type="transmembrane region" description="Helical" evidence="2">
    <location>
        <begin position="134"/>
        <end position="155"/>
    </location>
</feature>
<feature type="transmembrane region" description="Helical" evidence="2">
    <location>
        <begin position="195"/>
        <end position="215"/>
    </location>
</feature>
<dbReference type="InterPro" id="IPR010539">
    <property type="entry name" value="BaxI_1-like"/>
</dbReference>
<dbReference type="EMBL" id="VDFQ02000003">
    <property type="protein sequence ID" value="KAA1422754.1"/>
    <property type="molecule type" value="Genomic_DNA"/>
</dbReference>
<dbReference type="Proteomes" id="UP000307768">
    <property type="component" value="Unassembled WGS sequence"/>
</dbReference>
<evidence type="ECO:0000313" key="4">
    <source>
        <dbReference type="Proteomes" id="UP000307768"/>
    </source>
</evidence>
<organism evidence="3 4">
    <name type="scientific">Mumia zhuanghuii</name>
    <dbReference type="NCBI Taxonomy" id="2585211"/>
    <lineage>
        <taxon>Bacteria</taxon>
        <taxon>Bacillati</taxon>
        <taxon>Actinomycetota</taxon>
        <taxon>Actinomycetes</taxon>
        <taxon>Propionibacteriales</taxon>
        <taxon>Nocardioidaceae</taxon>
        <taxon>Mumia</taxon>
    </lineage>
</organism>
<feature type="transmembrane region" description="Helical" evidence="2">
    <location>
        <begin position="161"/>
        <end position="183"/>
    </location>
</feature>
<feature type="transmembrane region" description="Helical" evidence="2">
    <location>
        <begin position="103"/>
        <end position="122"/>
    </location>
</feature>
<keyword evidence="2" id="KW-1133">Transmembrane helix</keyword>
<dbReference type="PANTHER" id="PTHR41282:SF1">
    <property type="entry name" value="CONSERVED TRANSMEMBRANE PROTEIN-RELATED"/>
    <property type="match status" value="1"/>
</dbReference>
<evidence type="ECO:0000256" key="2">
    <source>
        <dbReference type="SAM" id="Phobius"/>
    </source>
</evidence>
<dbReference type="PIRSF" id="PIRSF009160">
    <property type="entry name" value="UCP009160"/>
    <property type="match status" value="1"/>
</dbReference>
<dbReference type="OrthoDB" id="116480at2"/>
<reference evidence="3 4" key="1">
    <citation type="submission" date="2019-09" db="EMBL/GenBank/DDBJ databases">
        <title>Mumia zhuanghuii sp. nov. isolated from the intestinal contents of plateau pika (Ochotona curzoniae) in the Qinghai-Tibet plateau of China.</title>
        <authorList>
            <person name="Tian Z."/>
        </authorList>
    </citation>
    <scope>NUCLEOTIDE SEQUENCE [LARGE SCALE GENOMIC DNA]</scope>
    <source>
        <strain evidence="4">350</strain>
    </source>
</reference>
<gene>
    <name evidence="3" type="ORF">FE697_011345</name>
</gene>
<dbReference type="PANTHER" id="PTHR41282">
    <property type="entry name" value="CONSERVED TRANSMEMBRANE PROTEIN-RELATED"/>
    <property type="match status" value="1"/>
</dbReference>
<feature type="transmembrane region" description="Helical" evidence="2">
    <location>
        <begin position="227"/>
        <end position="245"/>
    </location>
</feature>
<dbReference type="AlphaFoldDB" id="A0A5Q6RXU4"/>
<feature type="transmembrane region" description="Helical" evidence="2">
    <location>
        <begin position="266"/>
        <end position="288"/>
    </location>
</feature>
<evidence type="ECO:0000313" key="3">
    <source>
        <dbReference type="EMBL" id="KAA1422754.1"/>
    </source>
</evidence>
<name>A0A5Q6RXU4_9ACTN</name>
<proteinExistence type="predicted"/>
<feature type="compositionally biased region" description="Gly residues" evidence="1">
    <location>
        <begin position="38"/>
        <end position="52"/>
    </location>
</feature>
<feature type="region of interest" description="Disordered" evidence="1">
    <location>
        <begin position="1"/>
        <end position="52"/>
    </location>
</feature>
<dbReference type="RefSeq" id="WP_149769704.1">
    <property type="nucleotide sequence ID" value="NZ_VDFQ02000003.1"/>
</dbReference>
<sequence>MKSSNPVFARSDEFNGRAAQPGTAPTGYTDPSTWQVGGQPGGQPDGFGGGSGQPPYGVAVDDRMTIDSVVQKTALTIGLTAISAAVAWYFIGDISGADTDAIAKAGALATGGAIIGFVLAMVNSFKKVISPALVLAYAVVEGVFVGAFSKIIASWVGDTAIVAQAVLGTIAAFAGTLFVYRFFNIKVTDKFRRGLTAVMFGFVALLLVNFVLSFFGADFGLRDMTGLGLIVSVVAVVLGVLCLILDFDFVENGIRAGLPERESWRAAFGLTVTLIWLYLEILRILAILRGDN</sequence>
<feature type="transmembrane region" description="Helical" evidence="2">
    <location>
        <begin position="73"/>
        <end position="91"/>
    </location>
</feature>
<protein>
    <submittedName>
        <fullName evidence="3">Bax inhibitor-1/YccA family protein</fullName>
    </submittedName>
</protein>
<dbReference type="Pfam" id="PF12811">
    <property type="entry name" value="BaxI_1"/>
    <property type="match status" value="1"/>
</dbReference>
<evidence type="ECO:0000256" key="1">
    <source>
        <dbReference type="SAM" id="MobiDB-lite"/>
    </source>
</evidence>
<keyword evidence="2" id="KW-0472">Membrane</keyword>
<accession>A0A5Q6RXU4</accession>